<proteinExistence type="predicted"/>
<protein>
    <recommendedName>
        <fullName evidence="3">Ribosomal protein S7 domain-containing protein</fullName>
    </recommendedName>
</protein>
<dbReference type="EnsemblPlants" id="AET6Gv20818300.2">
    <property type="protein sequence ID" value="AET6Gv20818300.2"/>
    <property type="gene ID" value="AET6Gv20818300"/>
</dbReference>
<reference evidence="1" key="5">
    <citation type="journal article" date="2021" name="G3 (Bethesda)">
        <title>Aegilops tauschii genome assembly Aet v5.0 features greater sequence contiguity and improved annotation.</title>
        <authorList>
            <person name="Wang L."/>
            <person name="Zhu T."/>
            <person name="Rodriguez J.C."/>
            <person name="Deal K.R."/>
            <person name="Dubcovsky J."/>
            <person name="McGuire P.E."/>
            <person name="Lux T."/>
            <person name="Spannagl M."/>
            <person name="Mayer K.F.X."/>
            <person name="Baldrich P."/>
            <person name="Meyers B.C."/>
            <person name="Huo N."/>
            <person name="Gu Y.Q."/>
            <person name="Zhou H."/>
            <person name="Devos K.M."/>
            <person name="Bennetzen J.L."/>
            <person name="Unver T."/>
            <person name="Budak H."/>
            <person name="Gulick P.J."/>
            <person name="Galiba G."/>
            <person name="Kalapos B."/>
            <person name="Nelson D.R."/>
            <person name="Li P."/>
            <person name="You F.M."/>
            <person name="Luo M.C."/>
            <person name="Dvorak J."/>
        </authorList>
    </citation>
    <scope>NUCLEOTIDE SEQUENCE [LARGE SCALE GENOMIC DNA]</scope>
    <source>
        <strain evidence="1">cv. AL8/78</strain>
    </source>
</reference>
<dbReference type="AlphaFoldDB" id="A0A453PQW0"/>
<dbReference type="EnsemblPlants" id="AET6Gv20818300.1">
    <property type="protein sequence ID" value="AET6Gv20818300.1"/>
    <property type="gene ID" value="AET6Gv20818300"/>
</dbReference>
<dbReference type="EnsemblPlants" id="AET6Gv20818300.5">
    <property type="protein sequence ID" value="AET6Gv20818300.5"/>
    <property type="gene ID" value="AET6Gv20818300"/>
</dbReference>
<dbReference type="EnsemblPlants" id="AET6Gv20818300.10">
    <property type="protein sequence ID" value="AET6Gv20818300.10"/>
    <property type="gene ID" value="AET6Gv20818300"/>
</dbReference>
<dbReference type="EnsemblPlants" id="AET6Gv20818300.7">
    <property type="protein sequence ID" value="AET6Gv20818300.7"/>
    <property type="gene ID" value="AET6Gv20818300"/>
</dbReference>
<reference evidence="2" key="1">
    <citation type="journal article" date="2014" name="Science">
        <title>Ancient hybridizations among the ancestral genomes of bread wheat.</title>
        <authorList>
            <consortium name="International Wheat Genome Sequencing Consortium,"/>
            <person name="Marcussen T."/>
            <person name="Sandve S.R."/>
            <person name="Heier L."/>
            <person name="Spannagl M."/>
            <person name="Pfeifer M."/>
            <person name="Jakobsen K.S."/>
            <person name="Wulff B.B."/>
            <person name="Steuernagel B."/>
            <person name="Mayer K.F."/>
            <person name="Olsen O.A."/>
        </authorList>
    </citation>
    <scope>NUCLEOTIDE SEQUENCE [LARGE SCALE GENOMIC DNA]</scope>
    <source>
        <strain evidence="2">cv. AL8/78</strain>
    </source>
</reference>
<evidence type="ECO:0000313" key="2">
    <source>
        <dbReference type="Proteomes" id="UP000015105"/>
    </source>
</evidence>
<evidence type="ECO:0008006" key="3">
    <source>
        <dbReference type="Google" id="ProtNLM"/>
    </source>
</evidence>
<dbReference type="Gramene" id="AET6Gv20818300.8">
    <property type="protein sequence ID" value="AET6Gv20818300.8"/>
    <property type="gene ID" value="AET6Gv20818300"/>
</dbReference>
<dbReference type="EnsemblPlants" id="AET6Gv20818300.8">
    <property type="protein sequence ID" value="AET6Gv20818300.8"/>
    <property type="gene ID" value="AET6Gv20818300"/>
</dbReference>
<dbReference type="Proteomes" id="UP000015105">
    <property type="component" value="Chromosome 6D"/>
</dbReference>
<evidence type="ECO:0000313" key="1">
    <source>
        <dbReference type="EnsemblPlants" id="AET6Gv20818300.8"/>
    </source>
</evidence>
<dbReference type="Gramene" id="AET6Gv20818300.6">
    <property type="protein sequence ID" value="AET6Gv20818300.6"/>
    <property type="gene ID" value="AET6Gv20818300"/>
</dbReference>
<organism evidence="1 2">
    <name type="scientific">Aegilops tauschii subsp. strangulata</name>
    <name type="common">Goatgrass</name>
    <dbReference type="NCBI Taxonomy" id="200361"/>
    <lineage>
        <taxon>Eukaryota</taxon>
        <taxon>Viridiplantae</taxon>
        <taxon>Streptophyta</taxon>
        <taxon>Embryophyta</taxon>
        <taxon>Tracheophyta</taxon>
        <taxon>Spermatophyta</taxon>
        <taxon>Magnoliopsida</taxon>
        <taxon>Liliopsida</taxon>
        <taxon>Poales</taxon>
        <taxon>Poaceae</taxon>
        <taxon>BOP clade</taxon>
        <taxon>Pooideae</taxon>
        <taxon>Triticodae</taxon>
        <taxon>Triticeae</taxon>
        <taxon>Triticinae</taxon>
        <taxon>Aegilops</taxon>
    </lineage>
</organism>
<reference evidence="2" key="2">
    <citation type="journal article" date="2017" name="Nat. Plants">
        <title>The Aegilops tauschii genome reveals multiple impacts of transposons.</title>
        <authorList>
            <person name="Zhao G."/>
            <person name="Zou C."/>
            <person name="Li K."/>
            <person name="Wang K."/>
            <person name="Li T."/>
            <person name="Gao L."/>
            <person name="Zhang X."/>
            <person name="Wang H."/>
            <person name="Yang Z."/>
            <person name="Liu X."/>
            <person name="Jiang W."/>
            <person name="Mao L."/>
            <person name="Kong X."/>
            <person name="Jiao Y."/>
            <person name="Jia J."/>
        </authorList>
    </citation>
    <scope>NUCLEOTIDE SEQUENCE [LARGE SCALE GENOMIC DNA]</scope>
    <source>
        <strain evidence="2">cv. AL8/78</strain>
    </source>
</reference>
<dbReference type="Gramene" id="AET6Gv20818300.2">
    <property type="protein sequence ID" value="AET6Gv20818300.2"/>
    <property type="gene ID" value="AET6Gv20818300"/>
</dbReference>
<keyword evidence="2" id="KW-1185">Reference proteome</keyword>
<accession>A0A453PQW0</accession>
<sequence length="37" mass="4279">MAKQNRKNIMLTRIIKHTMEIIHLLTDANPILPSLLP</sequence>
<dbReference type="Gramene" id="AET6Gv20818300.1">
    <property type="protein sequence ID" value="AET6Gv20818300.1"/>
    <property type="gene ID" value="AET6Gv20818300"/>
</dbReference>
<dbReference type="EnsemblPlants" id="AET6Gv20818300.4">
    <property type="protein sequence ID" value="AET6Gv20818300.4"/>
    <property type="gene ID" value="AET6Gv20818300"/>
</dbReference>
<reference evidence="1" key="3">
    <citation type="journal article" date="2017" name="Nature">
        <title>Genome sequence of the progenitor of the wheat D genome Aegilops tauschii.</title>
        <authorList>
            <person name="Luo M.C."/>
            <person name="Gu Y.Q."/>
            <person name="Puiu D."/>
            <person name="Wang H."/>
            <person name="Twardziok S.O."/>
            <person name="Deal K.R."/>
            <person name="Huo N."/>
            <person name="Zhu T."/>
            <person name="Wang L."/>
            <person name="Wang Y."/>
            <person name="McGuire P.E."/>
            <person name="Liu S."/>
            <person name="Long H."/>
            <person name="Ramasamy R.K."/>
            <person name="Rodriguez J.C."/>
            <person name="Van S.L."/>
            <person name="Yuan L."/>
            <person name="Wang Z."/>
            <person name="Xia Z."/>
            <person name="Xiao L."/>
            <person name="Anderson O.D."/>
            <person name="Ouyang S."/>
            <person name="Liang Y."/>
            <person name="Zimin A.V."/>
            <person name="Pertea G."/>
            <person name="Qi P."/>
            <person name="Bennetzen J.L."/>
            <person name="Dai X."/>
            <person name="Dawson M.W."/>
            <person name="Muller H.G."/>
            <person name="Kugler K."/>
            <person name="Rivarola-Duarte L."/>
            <person name="Spannagl M."/>
            <person name="Mayer K.F.X."/>
            <person name="Lu F.H."/>
            <person name="Bevan M.W."/>
            <person name="Leroy P."/>
            <person name="Li P."/>
            <person name="You F.M."/>
            <person name="Sun Q."/>
            <person name="Liu Z."/>
            <person name="Lyons E."/>
            <person name="Wicker T."/>
            <person name="Salzberg S.L."/>
            <person name="Devos K.M."/>
            <person name="Dvorak J."/>
        </authorList>
    </citation>
    <scope>NUCLEOTIDE SEQUENCE [LARGE SCALE GENOMIC DNA]</scope>
    <source>
        <strain evidence="1">cv. AL8/78</strain>
    </source>
</reference>
<name>A0A453PQW0_AEGTS</name>
<dbReference type="EnsemblPlants" id="AET6Gv20818300.3">
    <property type="protein sequence ID" value="AET6Gv20818300.3"/>
    <property type="gene ID" value="AET6Gv20818300"/>
</dbReference>
<dbReference type="Gramene" id="AET6Gv20818300.7">
    <property type="protein sequence ID" value="AET6Gv20818300.7"/>
    <property type="gene ID" value="AET6Gv20818300"/>
</dbReference>
<dbReference type="EnsemblPlants" id="AET6Gv20818300.6">
    <property type="protein sequence ID" value="AET6Gv20818300.6"/>
    <property type="gene ID" value="AET6Gv20818300"/>
</dbReference>
<dbReference type="Gramene" id="AET6Gv20818300.10">
    <property type="protein sequence ID" value="AET6Gv20818300.10"/>
    <property type="gene ID" value="AET6Gv20818300"/>
</dbReference>
<dbReference type="Gramene" id="AET6Gv20818300.5">
    <property type="protein sequence ID" value="AET6Gv20818300.5"/>
    <property type="gene ID" value="AET6Gv20818300"/>
</dbReference>
<dbReference type="Gramene" id="AET6Gv20818300.4">
    <property type="protein sequence ID" value="AET6Gv20818300.4"/>
    <property type="gene ID" value="AET6Gv20818300"/>
</dbReference>
<dbReference type="Gramene" id="AET6Gv20818300.3">
    <property type="protein sequence ID" value="AET6Gv20818300.3"/>
    <property type="gene ID" value="AET6Gv20818300"/>
</dbReference>
<reference evidence="1" key="4">
    <citation type="submission" date="2019-03" db="UniProtKB">
        <authorList>
            <consortium name="EnsemblPlants"/>
        </authorList>
    </citation>
    <scope>IDENTIFICATION</scope>
</reference>